<dbReference type="InterPro" id="IPR027417">
    <property type="entry name" value="P-loop_NTPase"/>
</dbReference>
<dbReference type="EMBL" id="JBHUEM010000024">
    <property type="protein sequence ID" value="MFD1737795.1"/>
    <property type="molecule type" value="Genomic_DNA"/>
</dbReference>
<dbReference type="InterPro" id="IPR039421">
    <property type="entry name" value="Type_1_exporter"/>
</dbReference>
<dbReference type="SUPFAM" id="SSF52540">
    <property type="entry name" value="P-loop containing nucleoside triphosphate hydrolases"/>
    <property type="match status" value="1"/>
</dbReference>
<dbReference type="PROSITE" id="PS50929">
    <property type="entry name" value="ABC_TM1F"/>
    <property type="match status" value="1"/>
</dbReference>
<keyword evidence="11" id="KW-1185">Reference proteome</keyword>
<dbReference type="SUPFAM" id="SSF90123">
    <property type="entry name" value="ABC transporter transmembrane region"/>
    <property type="match status" value="1"/>
</dbReference>
<keyword evidence="2 7" id="KW-0812">Transmembrane</keyword>
<accession>A0ABW4LRJ7</accession>
<comment type="subcellular location">
    <subcellularLocation>
        <location evidence="1">Cell membrane</location>
        <topology evidence="1">Multi-pass membrane protein</topology>
    </subcellularLocation>
</comment>
<proteinExistence type="predicted"/>
<protein>
    <submittedName>
        <fullName evidence="10">ABC transporter ATP-binding protein</fullName>
    </submittedName>
</protein>
<dbReference type="GO" id="GO:0005524">
    <property type="term" value="F:ATP binding"/>
    <property type="evidence" value="ECO:0007669"/>
    <property type="project" value="UniProtKB-KW"/>
</dbReference>
<evidence type="ECO:0000256" key="5">
    <source>
        <dbReference type="ARBA" id="ARBA00022989"/>
    </source>
</evidence>
<dbReference type="RefSeq" id="WP_377929015.1">
    <property type="nucleotide sequence ID" value="NZ_JBHUEM010000024.1"/>
</dbReference>
<evidence type="ECO:0000256" key="1">
    <source>
        <dbReference type="ARBA" id="ARBA00004651"/>
    </source>
</evidence>
<evidence type="ECO:0000256" key="4">
    <source>
        <dbReference type="ARBA" id="ARBA00022840"/>
    </source>
</evidence>
<dbReference type="Pfam" id="PF00664">
    <property type="entry name" value="ABC_membrane"/>
    <property type="match status" value="1"/>
</dbReference>
<keyword evidence="6 7" id="KW-0472">Membrane</keyword>
<dbReference type="InterPro" id="IPR036640">
    <property type="entry name" value="ABC1_TM_sf"/>
</dbReference>
<feature type="domain" description="ABC transmembrane type-1" evidence="9">
    <location>
        <begin position="20"/>
        <end position="301"/>
    </location>
</feature>
<evidence type="ECO:0000259" key="8">
    <source>
        <dbReference type="PROSITE" id="PS50893"/>
    </source>
</evidence>
<keyword evidence="5 7" id="KW-1133">Transmembrane helix</keyword>
<name>A0ABW4LRJ7_9BACI</name>
<dbReference type="PROSITE" id="PS00211">
    <property type="entry name" value="ABC_TRANSPORTER_1"/>
    <property type="match status" value="1"/>
</dbReference>
<evidence type="ECO:0000313" key="11">
    <source>
        <dbReference type="Proteomes" id="UP001597214"/>
    </source>
</evidence>
<dbReference type="Gene3D" id="3.40.50.300">
    <property type="entry name" value="P-loop containing nucleotide triphosphate hydrolases"/>
    <property type="match status" value="1"/>
</dbReference>
<dbReference type="PANTHER" id="PTHR43394">
    <property type="entry name" value="ATP-DEPENDENT PERMEASE MDL1, MITOCHONDRIAL"/>
    <property type="match status" value="1"/>
</dbReference>
<keyword evidence="4 10" id="KW-0067">ATP-binding</keyword>
<feature type="transmembrane region" description="Helical" evidence="7">
    <location>
        <begin position="144"/>
        <end position="172"/>
    </location>
</feature>
<dbReference type="SMART" id="SM00382">
    <property type="entry name" value="AAA"/>
    <property type="match status" value="1"/>
</dbReference>
<sequence>MNNFKWLMQYIKKVKWLFTLSLCLLFLESAAIIASTGLQKYIIDDVFIDGNYDRLIPILVLFACSFILYAALFTLAPHTFHRIQARIRVMLTKDFMEYMRKIPVQSFQNERVTKFVHYLSHDVEQVAGTIGGYIPRTLQFGVSIIILSIVIFLSSPLLLFSVLIFSILYVVVGRVFGPLIRKKAKEVQDKKTALLIHIEEGIASTREVMAYNRLEWENKLYNRYFGRYFDAVLSEAKLANRQLFCSEPLKWGANLIVLGYGGYSVIQGSISVGLFIVVYQFTSQLMGSLQQLFAFSMELAGKNALIDRLRTVMDGPTENDGVSSLHSPYKEIRFDQVSFTYHAEDDHYVLKDLSFTIPVGKKVAFVGTSGGGKSTIAQLLIRFIHPSKGQIYVNDTSLEDLKYNEWLHSIGIVPQDPYIFPDTVRNNIIMGREHISEQQMIDMCKIAGIHDYFLTLPEGYDTEIGERGITLSGGQRQRLALARAIVNNPDILILDEATSALDLETERQVKANLDTIRSGKTTIMIAHRLSTIQNADIIFVIDTGRIVEQGTHETLMKENTLYKELVVAEKNLEQGA</sequence>
<dbReference type="InterPro" id="IPR011527">
    <property type="entry name" value="ABC1_TM_dom"/>
</dbReference>
<dbReference type="InterPro" id="IPR017871">
    <property type="entry name" value="ABC_transporter-like_CS"/>
</dbReference>
<reference evidence="11" key="1">
    <citation type="journal article" date="2019" name="Int. J. Syst. Evol. Microbiol.">
        <title>The Global Catalogue of Microorganisms (GCM) 10K type strain sequencing project: providing services to taxonomists for standard genome sequencing and annotation.</title>
        <authorList>
            <consortium name="The Broad Institute Genomics Platform"/>
            <consortium name="The Broad Institute Genome Sequencing Center for Infectious Disease"/>
            <person name="Wu L."/>
            <person name="Ma J."/>
        </authorList>
    </citation>
    <scope>NUCLEOTIDE SEQUENCE [LARGE SCALE GENOMIC DNA]</scope>
    <source>
        <strain evidence="11">CCUG 49339</strain>
    </source>
</reference>
<dbReference type="InterPro" id="IPR003593">
    <property type="entry name" value="AAA+_ATPase"/>
</dbReference>
<evidence type="ECO:0000256" key="3">
    <source>
        <dbReference type="ARBA" id="ARBA00022741"/>
    </source>
</evidence>
<dbReference type="PANTHER" id="PTHR43394:SF1">
    <property type="entry name" value="ATP-BINDING CASSETTE SUB-FAMILY B MEMBER 10, MITOCHONDRIAL"/>
    <property type="match status" value="1"/>
</dbReference>
<organism evidence="10 11">
    <name type="scientific">Bacillus salitolerans</name>
    <dbReference type="NCBI Taxonomy" id="1437434"/>
    <lineage>
        <taxon>Bacteria</taxon>
        <taxon>Bacillati</taxon>
        <taxon>Bacillota</taxon>
        <taxon>Bacilli</taxon>
        <taxon>Bacillales</taxon>
        <taxon>Bacillaceae</taxon>
        <taxon>Bacillus</taxon>
    </lineage>
</organism>
<feature type="domain" description="ABC transporter" evidence="8">
    <location>
        <begin position="332"/>
        <end position="568"/>
    </location>
</feature>
<gene>
    <name evidence="10" type="ORF">ACFSCX_14760</name>
</gene>
<evidence type="ECO:0000256" key="7">
    <source>
        <dbReference type="SAM" id="Phobius"/>
    </source>
</evidence>
<evidence type="ECO:0000256" key="6">
    <source>
        <dbReference type="ARBA" id="ARBA00023136"/>
    </source>
</evidence>
<dbReference type="Pfam" id="PF00005">
    <property type="entry name" value="ABC_tran"/>
    <property type="match status" value="1"/>
</dbReference>
<feature type="transmembrane region" description="Helical" evidence="7">
    <location>
        <begin position="55"/>
        <end position="76"/>
    </location>
</feature>
<dbReference type="CDD" id="cd07346">
    <property type="entry name" value="ABC_6TM_exporters"/>
    <property type="match status" value="1"/>
</dbReference>
<evidence type="ECO:0000313" key="10">
    <source>
        <dbReference type="EMBL" id="MFD1737795.1"/>
    </source>
</evidence>
<comment type="caution">
    <text evidence="10">The sequence shown here is derived from an EMBL/GenBank/DDBJ whole genome shotgun (WGS) entry which is preliminary data.</text>
</comment>
<dbReference type="Gene3D" id="1.20.1560.10">
    <property type="entry name" value="ABC transporter type 1, transmembrane domain"/>
    <property type="match status" value="1"/>
</dbReference>
<feature type="transmembrane region" description="Helical" evidence="7">
    <location>
        <begin position="260"/>
        <end position="281"/>
    </location>
</feature>
<evidence type="ECO:0000259" key="9">
    <source>
        <dbReference type="PROSITE" id="PS50929"/>
    </source>
</evidence>
<evidence type="ECO:0000256" key="2">
    <source>
        <dbReference type="ARBA" id="ARBA00022692"/>
    </source>
</evidence>
<dbReference type="PROSITE" id="PS50893">
    <property type="entry name" value="ABC_TRANSPORTER_2"/>
    <property type="match status" value="1"/>
</dbReference>
<dbReference type="Proteomes" id="UP001597214">
    <property type="component" value="Unassembled WGS sequence"/>
</dbReference>
<dbReference type="InterPro" id="IPR003439">
    <property type="entry name" value="ABC_transporter-like_ATP-bd"/>
</dbReference>
<keyword evidence="3" id="KW-0547">Nucleotide-binding</keyword>